<evidence type="ECO:0000313" key="2">
    <source>
        <dbReference type="Proteomes" id="UP000005837"/>
    </source>
</evidence>
<gene>
    <name evidence="1" type="ORF">EIKCOROL_00691</name>
</gene>
<name>C0DTL2_EIKCO</name>
<organism evidence="1 2">
    <name type="scientific">Eikenella corrodens ATCC 23834</name>
    <dbReference type="NCBI Taxonomy" id="546274"/>
    <lineage>
        <taxon>Bacteria</taxon>
        <taxon>Pseudomonadati</taxon>
        <taxon>Pseudomonadota</taxon>
        <taxon>Betaproteobacteria</taxon>
        <taxon>Neisseriales</taxon>
        <taxon>Neisseriaceae</taxon>
        <taxon>Eikenella</taxon>
    </lineage>
</organism>
<accession>C0DTL2</accession>
<reference evidence="1 2" key="1">
    <citation type="submission" date="2009-01" db="EMBL/GenBank/DDBJ databases">
        <authorList>
            <person name="Fulton L."/>
            <person name="Clifton S."/>
            <person name="Chinwalla A.T."/>
            <person name="Mitreva M."/>
            <person name="Sodergren E."/>
            <person name="Weinstock G."/>
            <person name="Clifton S."/>
            <person name="Dooling D.J."/>
            <person name="Fulton B."/>
            <person name="Minx P."/>
            <person name="Pepin K.H."/>
            <person name="Johnson M."/>
            <person name="Bhonagiri V."/>
            <person name="Nash W.E."/>
            <person name="Mardis E.R."/>
            <person name="Wilson R.K."/>
        </authorList>
    </citation>
    <scope>NUCLEOTIDE SEQUENCE [LARGE SCALE GENOMIC DNA]</scope>
    <source>
        <strain evidence="1 2">ATCC 23834</strain>
    </source>
</reference>
<dbReference type="AlphaFoldDB" id="C0DTL2"/>
<proteinExistence type="predicted"/>
<dbReference type="Proteomes" id="UP000005837">
    <property type="component" value="Unassembled WGS sequence"/>
</dbReference>
<sequence>MVENGAIVAYFAGLCEILHRLKLACRNYLPSAGNMDLANRLSMINEDINCFQVAFATYNKAT</sequence>
<dbReference type="HOGENOM" id="CLU_2896969_0_0_4"/>
<comment type="caution">
    <text evidence="1">The sequence shown here is derived from an EMBL/GenBank/DDBJ whole genome shotgun (WGS) entry which is preliminary data.</text>
</comment>
<evidence type="ECO:0000313" key="1">
    <source>
        <dbReference type="EMBL" id="EEG24634.1"/>
    </source>
</evidence>
<protein>
    <submittedName>
        <fullName evidence="1">Uncharacterized protein</fullName>
    </submittedName>
</protein>
<dbReference type="EMBL" id="ACEA01000015">
    <property type="protein sequence ID" value="EEG24634.1"/>
    <property type="molecule type" value="Genomic_DNA"/>
</dbReference>